<name>A0A2A4AIA7_9CORY</name>
<dbReference type="GO" id="GO:0003700">
    <property type="term" value="F:DNA-binding transcription factor activity"/>
    <property type="evidence" value="ECO:0007669"/>
    <property type="project" value="InterPro"/>
</dbReference>
<dbReference type="Gene3D" id="1.10.1660.10">
    <property type="match status" value="1"/>
</dbReference>
<evidence type="ECO:0000259" key="6">
    <source>
        <dbReference type="PROSITE" id="PS50937"/>
    </source>
</evidence>
<evidence type="ECO:0000256" key="5">
    <source>
        <dbReference type="SAM" id="Coils"/>
    </source>
</evidence>
<evidence type="ECO:0000256" key="3">
    <source>
        <dbReference type="ARBA" id="ARBA00023159"/>
    </source>
</evidence>
<dbReference type="AlphaFoldDB" id="A0A2A4AIA7"/>
<dbReference type="InterPro" id="IPR012925">
    <property type="entry name" value="TipAS_dom"/>
</dbReference>
<evidence type="ECO:0000313" key="8">
    <source>
        <dbReference type="Proteomes" id="UP000218690"/>
    </source>
</evidence>
<dbReference type="PROSITE" id="PS00552">
    <property type="entry name" value="HTH_MERR_1"/>
    <property type="match status" value="1"/>
</dbReference>
<comment type="caution">
    <text evidence="7">The sequence shown here is derived from an EMBL/GenBank/DDBJ whole genome shotgun (WGS) entry which is preliminary data.</text>
</comment>
<accession>A0A2A4AIA7</accession>
<protein>
    <submittedName>
        <fullName evidence="7">MerR family transcriptional regulator</fullName>
    </submittedName>
</protein>
<dbReference type="Gene3D" id="1.10.490.50">
    <property type="entry name" value="Antibiotic binding domain of TipA-like multidrug resistance regulators"/>
    <property type="match status" value="1"/>
</dbReference>
<keyword evidence="4" id="KW-0804">Transcription</keyword>
<dbReference type="InterPro" id="IPR036244">
    <property type="entry name" value="TipA-like_antibiotic-bd"/>
</dbReference>
<evidence type="ECO:0000256" key="4">
    <source>
        <dbReference type="ARBA" id="ARBA00023163"/>
    </source>
</evidence>
<dbReference type="Pfam" id="PF13411">
    <property type="entry name" value="MerR_1"/>
    <property type="match status" value="1"/>
</dbReference>
<gene>
    <name evidence="7" type="ORF">COM45_03890</name>
</gene>
<dbReference type="InterPro" id="IPR000551">
    <property type="entry name" value="MerR-type_HTH_dom"/>
</dbReference>
<dbReference type="Pfam" id="PF07739">
    <property type="entry name" value="TipAS"/>
    <property type="match status" value="1"/>
</dbReference>
<dbReference type="PANTHER" id="PTHR30204:SF90">
    <property type="entry name" value="HTH-TYPE TRANSCRIPTIONAL ACTIVATOR MTA"/>
    <property type="match status" value="1"/>
</dbReference>
<reference evidence="7 8" key="1">
    <citation type="submission" date="2017-09" db="EMBL/GenBank/DDBJ databases">
        <title>Draft Genome Sequence of Corynebacterium accolens AH4003.</title>
        <authorList>
            <person name="Chen Y."/>
            <person name="Oosthuysen W.F."/>
            <person name="Kelley S."/>
            <person name="Horswill A."/>
        </authorList>
    </citation>
    <scope>NUCLEOTIDE SEQUENCE [LARGE SCALE GENOMIC DNA]</scope>
    <source>
        <strain evidence="7 8">AH4003</strain>
    </source>
</reference>
<dbReference type="SUPFAM" id="SSF89082">
    <property type="entry name" value="Antibiotic binding domain of TipA-like multidrug resistance regulators"/>
    <property type="match status" value="1"/>
</dbReference>
<keyword evidence="2" id="KW-0238">DNA-binding</keyword>
<proteinExistence type="predicted"/>
<organism evidence="7 8">
    <name type="scientific">Corynebacterium accolens</name>
    <dbReference type="NCBI Taxonomy" id="38284"/>
    <lineage>
        <taxon>Bacteria</taxon>
        <taxon>Bacillati</taxon>
        <taxon>Actinomycetota</taxon>
        <taxon>Actinomycetes</taxon>
        <taxon>Mycobacteriales</taxon>
        <taxon>Corynebacteriaceae</taxon>
        <taxon>Corynebacterium</taxon>
    </lineage>
</organism>
<dbReference type="PANTHER" id="PTHR30204">
    <property type="entry name" value="REDOX-CYCLING DRUG-SENSING TRANSCRIPTIONAL ACTIVATOR SOXR"/>
    <property type="match status" value="1"/>
</dbReference>
<evidence type="ECO:0000256" key="1">
    <source>
        <dbReference type="ARBA" id="ARBA00023015"/>
    </source>
</evidence>
<feature type="coiled-coil region" evidence="5">
    <location>
        <begin position="150"/>
        <end position="180"/>
    </location>
</feature>
<dbReference type="PROSITE" id="PS50937">
    <property type="entry name" value="HTH_MERR_2"/>
    <property type="match status" value="1"/>
</dbReference>
<feature type="domain" description="HTH merR-type" evidence="6">
    <location>
        <begin position="4"/>
        <end position="73"/>
    </location>
</feature>
<dbReference type="PRINTS" id="PR00040">
    <property type="entry name" value="HTHMERR"/>
</dbReference>
<keyword evidence="5" id="KW-0175">Coiled coil</keyword>
<keyword evidence="3" id="KW-0010">Activator</keyword>
<evidence type="ECO:0000313" key="7">
    <source>
        <dbReference type="EMBL" id="PCC83495.1"/>
    </source>
</evidence>
<dbReference type="Proteomes" id="UP000218690">
    <property type="component" value="Unassembled WGS sequence"/>
</dbReference>
<dbReference type="InterPro" id="IPR009061">
    <property type="entry name" value="DNA-bd_dom_put_sf"/>
</dbReference>
<keyword evidence="1" id="KW-0805">Transcription regulation</keyword>
<dbReference type="EMBL" id="NWBP01000011">
    <property type="protein sequence ID" value="PCC83495.1"/>
    <property type="molecule type" value="Genomic_DNA"/>
</dbReference>
<evidence type="ECO:0000256" key="2">
    <source>
        <dbReference type="ARBA" id="ARBA00023125"/>
    </source>
</evidence>
<dbReference type="SMART" id="SM00422">
    <property type="entry name" value="HTH_MERR"/>
    <property type="match status" value="1"/>
</dbReference>
<dbReference type="SUPFAM" id="SSF46955">
    <property type="entry name" value="Putative DNA-binding domain"/>
    <property type="match status" value="1"/>
</dbReference>
<dbReference type="InterPro" id="IPR047057">
    <property type="entry name" value="MerR_fam"/>
</dbReference>
<dbReference type="CDD" id="cd01106">
    <property type="entry name" value="HTH_TipAL-Mta"/>
    <property type="match status" value="1"/>
</dbReference>
<dbReference type="GO" id="GO:0003677">
    <property type="term" value="F:DNA binding"/>
    <property type="evidence" value="ECO:0007669"/>
    <property type="project" value="UniProtKB-KW"/>
</dbReference>
<sequence length="260" mass="29401">MSTHMEVGEAAEFLGVSVRTLHYWEERGLVIPNARTWSNYRLYSEQDIARAQKVVVYRATGMPLKDIAAALEAGDSPVEHLRRQRAMLMERQRRLDEQVRALDILLEETMNNNNLSVSQIAAVLGDSFAEHHAEAEETYGDTEDWAISQRNAARRNVADWEELKQRHEKLERELAAACTAGMDPAAPEALQLVERHRELLGEHFPVSKSKHVLIARGYTADERFRAHYDSQAPGLAQWLQDAINAAAHAAGIDPDTAQWR</sequence>